<dbReference type="RefSeq" id="WP_062656064.1">
    <property type="nucleotide sequence ID" value="NZ_BCSY01000035.1"/>
</dbReference>
<keyword evidence="2" id="KW-1185">Reference proteome</keyword>
<dbReference type="Proteomes" id="UP000069443">
    <property type="component" value="Unassembled WGS sequence"/>
</dbReference>
<comment type="caution">
    <text evidence="1">The sequence shown here is derived from an EMBL/GenBank/DDBJ whole genome shotgun (WGS) entry which is preliminary data.</text>
</comment>
<name>A0A100WBA5_MYCCR</name>
<evidence type="ECO:0000313" key="1">
    <source>
        <dbReference type="EMBL" id="GAS94873.1"/>
    </source>
</evidence>
<accession>A0A100WBA5</accession>
<reference evidence="2" key="1">
    <citation type="journal article" date="2016" name="Genome Announc.">
        <title>Draft Genome Sequences of Five Rapidly Growing Mycobacterium Species, M. thermoresistibile, M. fortuitum subsp. acetamidolyticum, M. canariasense, M. brisbanense, and M. novocastrense.</title>
        <authorList>
            <person name="Katahira K."/>
            <person name="Ogura Y."/>
            <person name="Gotoh Y."/>
            <person name="Hayashi T."/>
        </authorList>
    </citation>
    <scope>NUCLEOTIDE SEQUENCE [LARGE SCALE GENOMIC DNA]</scope>
    <source>
        <strain evidence="2">JCM15298</strain>
    </source>
</reference>
<gene>
    <name evidence="1" type="ORF">RMCC_1839</name>
</gene>
<reference evidence="2" key="2">
    <citation type="submission" date="2016-02" db="EMBL/GenBank/DDBJ databases">
        <title>Draft genome sequence of five rapidly growing Mycobacterium species.</title>
        <authorList>
            <person name="Katahira K."/>
            <person name="Gotou Y."/>
            <person name="Iida K."/>
            <person name="Ogura Y."/>
            <person name="Hayashi T."/>
        </authorList>
    </citation>
    <scope>NUCLEOTIDE SEQUENCE [LARGE SCALE GENOMIC DNA]</scope>
    <source>
        <strain evidence="2">JCM15298</strain>
    </source>
</reference>
<protein>
    <submittedName>
        <fullName evidence="1">YjjI family glycine radical enzyme</fullName>
    </submittedName>
</protein>
<dbReference type="EMBL" id="BCSY01000035">
    <property type="protein sequence ID" value="GAS94873.1"/>
    <property type="molecule type" value="Genomic_DNA"/>
</dbReference>
<dbReference type="AlphaFoldDB" id="A0A100WBA5"/>
<sequence length="76" mass="8171">MNTNDVAVLPDGNGGYTIQVVRRPGLAHSGERFAEASVHDCLQRLVVLRDAGVAVPKQQINWFADRSAGQAAVLGW</sequence>
<organism evidence="1 2">
    <name type="scientific">Mycolicibacterium canariasense</name>
    <name type="common">Mycobacterium canariasense</name>
    <dbReference type="NCBI Taxonomy" id="228230"/>
    <lineage>
        <taxon>Bacteria</taxon>
        <taxon>Bacillati</taxon>
        <taxon>Actinomycetota</taxon>
        <taxon>Actinomycetes</taxon>
        <taxon>Mycobacteriales</taxon>
        <taxon>Mycobacteriaceae</taxon>
        <taxon>Mycolicibacterium</taxon>
    </lineage>
</organism>
<evidence type="ECO:0000313" key="2">
    <source>
        <dbReference type="Proteomes" id="UP000069443"/>
    </source>
</evidence>
<proteinExistence type="predicted"/>